<dbReference type="GO" id="GO:0016787">
    <property type="term" value="F:hydrolase activity"/>
    <property type="evidence" value="ECO:0007669"/>
    <property type="project" value="UniProtKB-KW"/>
</dbReference>
<dbReference type="SFLD" id="SFLDS00003">
    <property type="entry name" value="Haloacid_Dehalogenase"/>
    <property type="match status" value="1"/>
</dbReference>
<protein>
    <submittedName>
        <fullName evidence="1">HAD hydrolase-like protein</fullName>
    </submittedName>
</protein>
<evidence type="ECO:0000313" key="1">
    <source>
        <dbReference type="EMBL" id="MDS3859247.1"/>
    </source>
</evidence>
<reference evidence="2" key="1">
    <citation type="submission" date="2023-07" db="EMBL/GenBank/DDBJ databases">
        <authorList>
            <person name="Luz R."/>
            <person name="Cordeiro R."/>
            <person name="Fonseca A."/>
            <person name="Goncalves V."/>
        </authorList>
    </citation>
    <scope>NUCLEOTIDE SEQUENCE [LARGE SCALE GENOMIC DNA]</scope>
    <source>
        <strain evidence="2">BACA0444</strain>
    </source>
</reference>
<accession>A0AAE4FQ44</accession>
<dbReference type="InterPro" id="IPR023214">
    <property type="entry name" value="HAD_sf"/>
</dbReference>
<keyword evidence="1" id="KW-0378">Hydrolase</keyword>
<comment type="caution">
    <text evidence="1">The sequence shown here is derived from an EMBL/GenBank/DDBJ whole genome shotgun (WGS) entry which is preliminary data.</text>
</comment>
<dbReference type="RefSeq" id="WP_322876585.1">
    <property type="nucleotide sequence ID" value="NZ_JAVMIP010000001.1"/>
</dbReference>
<dbReference type="Proteomes" id="UP001268256">
    <property type="component" value="Unassembled WGS sequence"/>
</dbReference>
<organism evidence="1 2">
    <name type="scientific">Pseudocalidococcus azoricus BACA0444</name>
    <dbReference type="NCBI Taxonomy" id="2918990"/>
    <lineage>
        <taxon>Bacteria</taxon>
        <taxon>Bacillati</taxon>
        <taxon>Cyanobacteriota</taxon>
        <taxon>Cyanophyceae</taxon>
        <taxon>Acaryochloridales</taxon>
        <taxon>Thermosynechococcaceae</taxon>
        <taxon>Pseudocalidococcus</taxon>
        <taxon>Pseudocalidococcus azoricus</taxon>
    </lineage>
</organism>
<dbReference type="Pfam" id="PF00702">
    <property type="entry name" value="Hydrolase"/>
    <property type="match status" value="1"/>
</dbReference>
<dbReference type="Gene3D" id="1.10.150.240">
    <property type="entry name" value="Putative phosphatase, domain 2"/>
    <property type="match status" value="1"/>
</dbReference>
<dbReference type="SUPFAM" id="SSF56784">
    <property type="entry name" value="HAD-like"/>
    <property type="match status" value="1"/>
</dbReference>
<proteinExistence type="predicted"/>
<keyword evidence="2" id="KW-1185">Reference proteome</keyword>
<dbReference type="EMBL" id="JAVMIP010000001">
    <property type="protein sequence ID" value="MDS3859247.1"/>
    <property type="molecule type" value="Genomic_DNA"/>
</dbReference>
<gene>
    <name evidence="1" type="ORF">RIF25_00360</name>
</gene>
<dbReference type="AlphaFoldDB" id="A0AAE4FQ44"/>
<dbReference type="InterPro" id="IPR036412">
    <property type="entry name" value="HAD-like_sf"/>
</dbReference>
<dbReference type="CDD" id="cd01427">
    <property type="entry name" value="HAD_like"/>
    <property type="match status" value="1"/>
</dbReference>
<name>A0AAE4FQ44_9CYAN</name>
<dbReference type="Gene3D" id="3.40.50.1000">
    <property type="entry name" value="HAD superfamily/HAD-like"/>
    <property type="match status" value="1"/>
</dbReference>
<dbReference type="SFLD" id="SFLDG01129">
    <property type="entry name" value="C1.5:_HAD__Beta-PGM__Phosphata"/>
    <property type="match status" value="1"/>
</dbReference>
<sequence>MFDLGRYKTFIFDCDGVILNSNKLKTEGFYYAALPYGEEAAQALRAYHINHGGISRYSKFNYFFQSILEIPIDHEQMRLLLESYASYVREGLYSCEMAPGLSALRKAASNTKWLVVSGGDQAELREVFNRRGIHSFFDGGIFGSPDDKKAIFERELKAEKNLFPSIFFGDSKYDYEVTANTEIDFIFLSEWSELQDWKSFVDFHKIQSTKSISSLLSLL</sequence>
<evidence type="ECO:0000313" key="2">
    <source>
        <dbReference type="Proteomes" id="UP001268256"/>
    </source>
</evidence>
<dbReference type="InterPro" id="IPR023198">
    <property type="entry name" value="PGP-like_dom2"/>
</dbReference>